<dbReference type="Proteomes" id="UP000439123">
    <property type="component" value="Unassembled WGS sequence"/>
</dbReference>
<organism evidence="2 3">
    <name type="scientific">Aeromonas veronii</name>
    <dbReference type="NCBI Taxonomy" id="654"/>
    <lineage>
        <taxon>Bacteria</taxon>
        <taxon>Pseudomonadati</taxon>
        <taxon>Pseudomonadota</taxon>
        <taxon>Gammaproteobacteria</taxon>
        <taxon>Aeromonadales</taxon>
        <taxon>Aeromonadaceae</taxon>
        <taxon>Aeromonas</taxon>
    </lineage>
</organism>
<dbReference type="AlphaFoldDB" id="A0A653LCB2"/>
<protein>
    <submittedName>
        <fullName evidence="2">Uncharacterized protein</fullName>
    </submittedName>
</protein>
<evidence type="ECO:0000313" key="2">
    <source>
        <dbReference type="EMBL" id="VXA89226.1"/>
    </source>
</evidence>
<accession>A0A653LCB2</accession>
<evidence type="ECO:0000256" key="1">
    <source>
        <dbReference type="SAM" id="MobiDB-lite"/>
    </source>
</evidence>
<dbReference type="EMBL" id="CABWLC010000021">
    <property type="protein sequence ID" value="VXA89226.1"/>
    <property type="molecule type" value="Genomic_DNA"/>
</dbReference>
<proteinExistence type="predicted"/>
<gene>
    <name evidence="2" type="ORF">AERO8C_80144</name>
</gene>
<feature type="compositionally biased region" description="Basic and acidic residues" evidence="1">
    <location>
        <begin position="303"/>
        <end position="332"/>
    </location>
</feature>
<feature type="region of interest" description="Disordered" evidence="1">
    <location>
        <begin position="296"/>
        <end position="332"/>
    </location>
</feature>
<feature type="region of interest" description="Disordered" evidence="1">
    <location>
        <begin position="100"/>
        <end position="133"/>
    </location>
</feature>
<name>A0A653LCB2_AERVE</name>
<sequence length="446" mass="48595">MTRAPSGRPCYIYSVPQRLQGEEQTGQTGAHQVRQHAGENGAHTVTGDEGFALRHHGAQTADQDRHGGDVGKAAQGEGHDGLARLAQGLILHQTDKGDELVDHDLGTDQGASGLRLIPGHTDQPGDGGKQPAQNDLEAQIQPHQTTSPAEQTIEHGDHANEGQQGGTDCHRDIEARHGAIGRRFNHVGGAGDLDILMVIDLFSSRRHQDFGHRQTGRGRHESRCDQVFQLNPEAGIAHQGATGDGGETTAHHSEELGIGHLGEVGFDHQRRFYHADEDVGGRGKTLGTAGTQQLLQATTQQSDHPRHDADMVEDGDHRGEEDDDRQHVEGKDEAQLELGQIAEQEGDPLLTITNHAAYALADPVQHVLTGRQPEHQTGKHDLQAEGKTNCSQRDTTTIIRAYDGKRQDTQDAEQGNHRDSIRWGKGWARILRLSPRHCKSAWLQPC</sequence>
<evidence type="ECO:0000313" key="3">
    <source>
        <dbReference type="Proteomes" id="UP000439123"/>
    </source>
</evidence>
<reference evidence="2 3" key="1">
    <citation type="submission" date="2019-10" db="EMBL/GenBank/DDBJ databases">
        <authorList>
            <person name="Karimi E."/>
        </authorList>
    </citation>
    <scope>NUCLEOTIDE SEQUENCE [LARGE SCALE GENOMIC DNA]</scope>
    <source>
        <strain evidence="2">Aeromonas sp. 8C</strain>
    </source>
</reference>